<dbReference type="EC" id="2.7.13.3" evidence="2"/>
<dbReference type="InterPro" id="IPR013656">
    <property type="entry name" value="PAS_4"/>
</dbReference>
<name>A0A1H0MFC9_9CLOT</name>
<keyword evidence="5" id="KW-0547">Nucleotide-binding</keyword>
<dbReference type="AlphaFoldDB" id="A0A1H0MFC9"/>
<dbReference type="SUPFAM" id="SSF55874">
    <property type="entry name" value="ATPase domain of HSP90 chaperone/DNA topoisomerase II/histidine kinase"/>
    <property type="match status" value="1"/>
</dbReference>
<feature type="transmembrane region" description="Helical" evidence="9">
    <location>
        <begin position="6"/>
        <end position="26"/>
    </location>
</feature>
<evidence type="ECO:0000256" key="9">
    <source>
        <dbReference type="SAM" id="Phobius"/>
    </source>
</evidence>
<comment type="catalytic activity">
    <reaction evidence="1">
        <text>ATP + protein L-histidine = ADP + protein N-phospho-L-histidine.</text>
        <dbReference type="EC" id="2.7.13.3"/>
    </reaction>
</comment>
<keyword evidence="4" id="KW-0808">Transferase</keyword>
<dbReference type="InterPro" id="IPR003661">
    <property type="entry name" value="HisK_dim/P_dom"/>
</dbReference>
<dbReference type="SUPFAM" id="SSF55785">
    <property type="entry name" value="PYP-like sensor domain (PAS domain)"/>
    <property type="match status" value="1"/>
</dbReference>
<dbReference type="PROSITE" id="PS50113">
    <property type="entry name" value="PAC"/>
    <property type="match status" value="1"/>
</dbReference>
<dbReference type="RefSeq" id="WP_089965311.1">
    <property type="nucleotide sequence ID" value="NZ_FNJM01000001.1"/>
</dbReference>
<dbReference type="SMART" id="SM00388">
    <property type="entry name" value="HisKA"/>
    <property type="match status" value="1"/>
</dbReference>
<dbReference type="FunFam" id="1.10.287.130:FF:000001">
    <property type="entry name" value="Two-component sensor histidine kinase"/>
    <property type="match status" value="1"/>
</dbReference>
<accession>A0A1H0MFC9</accession>
<evidence type="ECO:0000313" key="15">
    <source>
        <dbReference type="Proteomes" id="UP000585258"/>
    </source>
</evidence>
<evidence type="ECO:0000256" key="8">
    <source>
        <dbReference type="ARBA" id="ARBA00023012"/>
    </source>
</evidence>
<dbReference type="GO" id="GO:0005524">
    <property type="term" value="F:ATP binding"/>
    <property type="evidence" value="ECO:0007669"/>
    <property type="project" value="UniProtKB-KW"/>
</dbReference>
<dbReference type="Proteomes" id="UP000198597">
    <property type="component" value="Unassembled WGS sequence"/>
</dbReference>
<dbReference type="InterPro" id="IPR005467">
    <property type="entry name" value="His_kinase_dom"/>
</dbReference>
<dbReference type="InterPro" id="IPR036097">
    <property type="entry name" value="HisK_dim/P_sf"/>
</dbReference>
<dbReference type="SUPFAM" id="SSF47384">
    <property type="entry name" value="Homodimeric domain of signal transducing histidine kinase"/>
    <property type="match status" value="1"/>
</dbReference>
<dbReference type="NCBIfam" id="TIGR00229">
    <property type="entry name" value="sensory_box"/>
    <property type="match status" value="1"/>
</dbReference>
<evidence type="ECO:0000256" key="1">
    <source>
        <dbReference type="ARBA" id="ARBA00000085"/>
    </source>
</evidence>
<dbReference type="Proteomes" id="UP000585258">
    <property type="component" value="Unassembled WGS sequence"/>
</dbReference>
<keyword evidence="6 12" id="KW-0418">Kinase</keyword>
<reference evidence="13 14" key="1">
    <citation type="submission" date="2016-10" db="EMBL/GenBank/DDBJ databases">
        <authorList>
            <person name="de Groot N.N."/>
        </authorList>
    </citation>
    <scope>NUCLEOTIDE SEQUENCE [LARGE SCALE GENOMIC DNA]</scope>
    <source>
        <strain evidence="13 14">DSM 12272</strain>
    </source>
</reference>
<keyword evidence="8" id="KW-0902">Two-component regulatory system</keyword>
<dbReference type="InterPro" id="IPR000014">
    <property type="entry name" value="PAS"/>
</dbReference>
<dbReference type="PROSITE" id="PS50109">
    <property type="entry name" value="HIS_KIN"/>
    <property type="match status" value="1"/>
</dbReference>
<dbReference type="SMART" id="SM00387">
    <property type="entry name" value="HATPase_c"/>
    <property type="match status" value="1"/>
</dbReference>
<sequence length="431" mass="49576">MEWLNTHVIYVTIILINIIIILYLLIDRKSIDDQKEILKTIINSSPDIIGYKDSKGKWVEVNKTLEDIINAKEPIIGKTDLDLMKLIPDKEDEFCVCYETDKKIWENGNIKIVEEIFKLRDGTYQTFDVIKVPLYNIDGSRKGIGVIGRDITYKKKSEENKRILNELQHYNEIRTEFFANLSHELRTPLTLIVSALKLVEISNNDYNELSKNKINKYIKTIRQNSFRLIRLINNLIDITKSEDGYLELQVCDHNIVSIVEDITLSIKDFAEEKEISLIFDTNIEEKYTLCDNDKIERIILNLMSNAIKFTPKGGEIKVEIVGKNSGIQISVTDTGIGIPLENQKDVFERFVQVDKSLSRSNEGSGIGLSLVKSFVEMHNGKIIIDSSYIEGTRFVIDLPCNIICEEVEKKCFKSEDSRIQIINIEFSDVYS</sequence>
<feature type="domain" description="PAC" evidence="11">
    <location>
        <begin position="106"/>
        <end position="163"/>
    </location>
</feature>
<evidence type="ECO:0000256" key="7">
    <source>
        <dbReference type="ARBA" id="ARBA00022840"/>
    </source>
</evidence>
<dbReference type="Pfam" id="PF08448">
    <property type="entry name" value="PAS_4"/>
    <property type="match status" value="1"/>
</dbReference>
<evidence type="ECO:0000256" key="5">
    <source>
        <dbReference type="ARBA" id="ARBA00022741"/>
    </source>
</evidence>
<evidence type="ECO:0000313" key="12">
    <source>
        <dbReference type="EMBL" id="MBB6713716.1"/>
    </source>
</evidence>
<evidence type="ECO:0000313" key="13">
    <source>
        <dbReference type="EMBL" id="SDO79104.1"/>
    </source>
</evidence>
<dbReference type="FunFam" id="3.30.565.10:FF:000037">
    <property type="entry name" value="Hybrid sensor histidine kinase/response regulator"/>
    <property type="match status" value="1"/>
</dbReference>
<keyword evidence="3" id="KW-0597">Phosphoprotein</keyword>
<keyword evidence="7" id="KW-0067">ATP-binding</keyword>
<dbReference type="Gene3D" id="3.30.565.10">
    <property type="entry name" value="Histidine kinase-like ATPase, C-terminal domain"/>
    <property type="match status" value="1"/>
</dbReference>
<dbReference type="CDD" id="cd00082">
    <property type="entry name" value="HisKA"/>
    <property type="match status" value="1"/>
</dbReference>
<dbReference type="GO" id="GO:0000155">
    <property type="term" value="F:phosphorelay sensor kinase activity"/>
    <property type="evidence" value="ECO:0007669"/>
    <property type="project" value="InterPro"/>
</dbReference>
<dbReference type="PANTHER" id="PTHR43547">
    <property type="entry name" value="TWO-COMPONENT HISTIDINE KINASE"/>
    <property type="match status" value="1"/>
</dbReference>
<evidence type="ECO:0000259" key="11">
    <source>
        <dbReference type="PROSITE" id="PS50113"/>
    </source>
</evidence>
<dbReference type="InterPro" id="IPR000700">
    <property type="entry name" value="PAS-assoc_C"/>
</dbReference>
<dbReference type="EMBL" id="JACKWY010000002">
    <property type="protein sequence ID" value="MBB6713716.1"/>
    <property type="molecule type" value="Genomic_DNA"/>
</dbReference>
<dbReference type="STRING" id="94869.SAMN04488529_101435"/>
<dbReference type="InterPro" id="IPR035965">
    <property type="entry name" value="PAS-like_dom_sf"/>
</dbReference>
<evidence type="ECO:0000313" key="14">
    <source>
        <dbReference type="Proteomes" id="UP000198597"/>
    </source>
</evidence>
<dbReference type="Pfam" id="PF00512">
    <property type="entry name" value="HisKA"/>
    <property type="match status" value="1"/>
</dbReference>
<dbReference type="CDD" id="cd00130">
    <property type="entry name" value="PAS"/>
    <property type="match status" value="1"/>
</dbReference>
<keyword evidence="9" id="KW-1133">Transmembrane helix</keyword>
<dbReference type="Gene3D" id="3.30.450.20">
    <property type="entry name" value="PAS domain"/>
    <property type="match status" value="1"/>
</dbReference>
<evidence type="ECO:0000256" key="3">
    <source>
        <dbReference type="ARBA" id="ARBA00022553"/>
    </source>
</evidence>
<reference evidence="12 15" key="2">
    <citation type="submission" date="2020-08" db="EMBL/GenBank/DDBJ databases">
        <title>Clostridia isolated from Swiss meat.</title>
        <authorList>
            <person name="Wambui J."/>
            <person name="Stevens M.J.A."/>
            <person name="Stephan R."/>
        </authorList>
    </citation>
    <scope>NUCLEOTIDE SEQUENCE [LARGE SCALE GENOMIC DNA]</scope>
    <source>
        <strain evidence="12 15">CM001</strain>
    </source>
</reference>
<evidence type="ECO:0000259" key="10">
    <source>
        <dbReference type="PROSITE" id="PS50109"/>
    </source>
</evidence>
<dbReference type="InterPro" id="IPR036890">
    <property type="entry name" value="HATPase_C_sf"/>
</dbReference>
<keyword evidence="14" id="KW-1185">Reference proteome</keyword>
<proteinExistence type="predicted"/>
<keyword evidence="9" id="KW-0812">Transmembrane</keyword>
<dbReference type="PRINTS" id="PR00344">
    <property type="entry name" value="BCTRLSENSOR"/>
</dbReference>
<dbReference type="EMBL" id="FNJM01000001">
    <property type="protein sequence ID" value="SDO79104.1"/>
    <property type="molecule type" value="Genomic_DNA"/>
</dbReference>
<evidence type="ECO:0000256" key="4">
    <source>
        <dbReference type="ARBA" id="ARBA00022679"/>
    </source>
</evidence>
<evidence type="ECO:0000256" key="6">
    <source>
        <dbReference type="ARBA" id="ARBA00022777"/>
    </source>
</evidence>
<evidence type="ECO:0000256" key="2">
    <source>
        <dbReference type="ARBA" id="ARBA00012438"/>
    </source>
</evidence>
<dbReference type="InterPro" id="IPR003594">
    <property type="entry name" value="HATPase_dom"/>
</dbReference>
<organism evidence="13 14">
    <name type="scientific">Clostridium gasigenes</name>
    <dbReference type="NCBI Taxonomy" id="94869"/>
    <lineage>
        <taxon>Bacteria</taxon>
        <taxon>Bacillati</taxon>
        <taxon>Bacillota</taxon>
        <taxon>Clostridia</taxon>
        <taxon>Eubacteriales</taxon>
        <taxon>Clostridiaceae</taxon>
        <taxon>Clostridium</taxon>
    </lineage>
</organism>
<dbReference type="InterPro" id="IPR004358">
    <property type="entry name" value="Sig_transdc_His_kin-like_C"/>
</dbReference>
<feature type="domain" description="Histidine kinase" evidence="10">
    <location>
        <begin position="180"/>
        <end position="402"/>
    </location>
</feature>
<dbReference type="PANTHER" id="PTHR43547:SF2">
    <property type="entry name" value="HYBRID SIGNAL TRANSDUCTION HISTIDINE KINASE C"/>
    <property type="match status" value="1"/>
</dbReference>
<keyword evidence="9" id="KW-0472">Membrane</keyword>
<dbReference type="OrthoDB" id="9813394at2"/>
<dbReference type="Gene3D" id="1.10.287.130">
    <property type="match status" value="1"/>
</dbReference>
<gene>
    <name evidence="12" type="ORF">H7E68_03055</name>
    <name evidence="13" type="ORF">SAMN04488529_101435</name>
</gene>
<dbReference type="Pfam" id="PF02518">
    <property type="entry name" value="HATPase_c"/>
    <property type="match status" value="1"/>
</dbReference>
<protein>
    <recommendedName>
        <fullName evidence="2">histidine kinase</fullName>
        <ecNumber evidence="2">2.7.13.3</ecNumber>
    </recommendedName>
</protein>